<gene>
    <name evidence="1" type="ORF">ENJ42_02530</name>
</gene>
<dbReference type="PANTHER" id="PTHR42815">
    <property type="entry name" value="FAD-BINDING, PUTATIVE (AFU_ORTHOLOGUE AFUA_6G07600)-RELATED"/>
    <property type="match status" value="1"/>
</dbReference>
<organism evidence="1">
    <name type="scientific">Hellea balneolensis</name>
    <dbReference type="NCBI Taxonomy" id="287478"/>
    <lineage>
        <taxon>Bacteria</taxon>
        <taxon>Pseudomonadati</taxon>
        <taxon>Pseudomonadota</taxon>
        <taxon>Alphaproteobacteria</taxon>
        <taxon>Maricaulales</taxon>
        <taxon>Robiginitomaculaceae</taxon>
        <taxon>Hellea</taxon>
    </lineage>
</organism>
<sequence>MTSPFHKGELTIQEHVGETELAARNGRLIKDKIPSGAASFLHRQRYCALGWKDKNDDIWAGLLSGEPGFAHMSETGRGLNISIDDQSGAWASNPSTTDIGMGSDLGILFMEYETRRRLRINGNVDFQDVCGMSIAVAEAYPNCAKYIQKREYREPVSQEEFTPVCKVGRNMTDEIIHWVSTADTVFVASALEDGPADVSHRGGHPGFVIFEDGVLHFPDYAGNSMFGTLGNFLLNPKAGLVFVDYHHSRQLQISGDVNLHLDGDRQDARTGGTGRWWTFTPRTWIISPLNHASRWQLVETSPFNH</sequence>
<dbReference type="AlphaFoldDB" id="A0A7C5LTK1"/>
<accession>A0A7C5LTK1</accession>
<evidence type="ECO:0000313" key="1">
    <source>
        <dbReference type="EMBL" id="HHL42469.1"/>
    </source>
</evidence>
<dbReference type="PANTHER" id="PTHR42815:SF2">
    <property type="entry name" value="FAD-BINDING, PUTATIVE (AFU_ORTHOLOGUE AFUA_6G07600)-RELATED"/>
    <property type="match status" value="1"/>
</dbReference>
<dbReference type="Proteomes" id="UP000885830">
    <property type="component" value="Unassembled WGS sequence"/>
</dbReference>
<dbReference type="EMBL" id="DRMJ01000123">
    <property type="protein sequence ID" value="HHL42469.1"/>
    <property type="molecule type" value="Genomic_DNA"/>
</dbReference>
<protein>
    <submittedName>
        <fullName evidence="1">Pyridoxamine 5'-phosphate oxidase</fullName>
    </submittedName>
</protein>
<dbReference type="InterPro" id="IPR012349">
    <property type="entry name" value="Split_barrel_FMN-bd"/>
</dbReference>
<reference evidence="1" key="1">
    <citation type="journal article" date="2020" name="mSystems">
        <title>Genome- and Community-Level Interaction Insights into Carbon Utilization and Element Cycling Functions of Hydrothermarchaeota in Hydrothermal Sediment.</title>
        <authorList>
            <person name="Zhou Z."/>
            <person name="Liu Y."/>
            <person name="Xu W."/>
            <person name="Pan J."/>
            <person name="Luo Z.H."/>
            <person name="Li M."/>
        </authorList>
    </citation>
    <scope>NUCLEOTIDE SEQUENCE [LARGE SCALE GENOMIC DNA]</scope>
    <source>
        <strain evidence="1">HyVt-485</strain>
    </source>
</reference>
<name>A0A7C5LTK1_9PROT</name>
<dbReference type="SUPFAM" id="SSF50475">
    <property type="entry name" value="FMN-binding split barrel"/>
    <property type="match status" value="1"/>
</dbReference>
<proteinExistence type="predicted"/>
<dbReference type="Gene3D" id="2.30.110.10">
    <property type="entry name" value="Electron Transport, Fmn-binding Protein, Chain A"/>
    <property type="match status" value="1"/>
</dbReference>
<comment type="caution">
    <text evidence="1">The sequence shown here is derived from an EMBL/GenBank/DDBJ whole genome shotgun (WGS) entry which is preliminary data.</text>
</comment>